<keyword evidence="6" id="KW-0804">Transcription</keyword>
<feature type="coiled-coil region" evidence="8">
    <location>
        <begin position="68"/>
        <end position="95"/>
    </location>
</feature>
<keyword evidence="5" id="KW-0238">DNA-binding</keyword>
<dbReference type="PROSITE" id="PS00463">
    <property type="entry name" value="ZN2_CY6_FUNGAL_1"/>
    <property type="match status" value="1"/>
</dbReference>
<dbReference type="OrthoDB" id="9986881at2759"/>
<comment type="subcellular location">
    <subcellularLocation>
        <location evidence="1">Nucleus</location>
    </subcellularLocation>
</comment>
<sequence length="404" mass="44468">MDVSQASAGLDQVNSQRPRIADETPRGSSPAIRGKPVTNACERCRRRKIRCDGETPCATCRRFRMNCVRVQKNDTQALQQRVRQLEAQIANMTAGLPNTQTQKQWAAVSSPGLWTPDLRLITDFGSPDPSFPTDETSGQFASDTGLSPIGIPRIQVVDYAESSPTSLSPSALLHPIMATPPSIAPNSFDSGLRPRSAGAGISPPTTVCSSPNHEFIPYLSPPSVPETFRSRSSSVSSLSLDWVPASQNISLPGLTDPELGMTMTGPATDPEFEVLSPPTRFEAEMLLDRFFAKTGGSGYPVERDKLFGFLDIIYNQWEYVGGHEPLYPPSIARYHVYMAMAIALRMEKDGRKTTTQLLRNCYRLAIKEVRSPSFWEQPLAIEGAMLLVWFAQSCKDEQGSHTRT</sequence>
<evidence type="ECO:0000256" key="9">
    <source>
        <dbReference type="SAM" id="MobiDB-lite"/>
    </source>
</evidence>
<dbReference type="SUPFAM" id="SSF57701">
    <property type="entry name" value="Zn2/Cys6 DNA-binding domain"/>
    <property type="match status" value="1"/>
</dbReference>
<evidence type="ECO:0000256" key="3">
    <source>
        <dbReference type="ARBA" id="ARBA00022833"/>
    </source>
</evidence>
<dbReference type="GO" id="GO:0008270">
    <property type="term" value="F:zinc ion binding"/>
    <property type="evidence" value="ECO:0007669"/>
    <property type="project" value="InterPro"/>
</dbReference>
<name>A0A2T5LVV0_9EURO</name>
<dbReference type="CDD" id="cd00067">
    <property type="entry name" value="GAL4"/>
    <property type="match status" value="1"/>
</dbReference>
<dbReference type="Pfam" id="PF00172">
    <property type="entry name" value="Zn_clus"/>
    <property type="match status" value="1"/>
</dbReference>
<evidence type="ECO:0000313" key="11">
    <source>
        <dbReference type="EMBL" id="PTU20408.1"/>
    </source>
</evidence>
<dbReference type="RefSeq" id="XP_040751800.1">
    <property type="nucleotide sequence ID" value="XM_040900851.1"/>
</dbReference>
<evidence type="ECO:0000256" key="4">
    <source>
        <dbReference type="ARBA" id="ARBA00023015"/>
    </source>
</evidence>
<dbReference type="AlphaFoldDB" id="A0A2T5LVV0"/>
<dbReference type="Gene3D" id="4.10.240.10">
    <property type="entry name" value="Zn(2)-C6 fungal-type DNA-binding domain"/>
    <property type="match status" value="1"/>
</dbReference>
<keyword evidence="8" id="KW-0175">Coiled coil</keyword>
<dbReference type="GO" id="GO:0045944">
    <property type="term" value="P:positive regulation of transcription by RNA polymerase II"/>
    <property type="evidence" value="ECO:0007669"/>
    <property type="project" value="TreeGrafter"/>
</dbReference>
<dbReference type="GO" id="GO:0043565">
    <property type="term" value="F:sequence-specific DNA binding"/>
    <property type="evidence" value="ECO:0007669"/>
    <property type="project" value="TreeGrafter"/>
</dbReference>
<keyword evidence="2" id="KW-0479">Metal-binding</keyword>
<keyword evidence="4" id="KW-0805">Transcription regulation</keyword>
<dbReference type="PROSITE" id="PS50048">
    <property type="entry name" value="ZN2_CY6_FUNGAL_2"/>
    <property type="match status" value="1"/>
</dbReference>
<accession>A0A2T5LVV0</accession>
<evidence type="ECO:0000256" key="8">
    <source>
        <dbReference type="SAM" id="Coils"/>
    </source>
</evidence>
<dbReference type="InterPro" id="IPR052202">
    <property type="entry name" value="Yeast_MetPath_Reg"/>
</dbReference>
<comment type="caution">
    <text evidence="11">The sequence shown here is derived from an EMBL/GenBank/DDBJ whole genome shotgun (WGS) entry which is preliminary data.</text>
</comment>
<dbReference type="GO" id="GO:0000981">
    <property type="term" value="F:DNA-binding transcription factor activity, RNA polymerase II-specific"/>
    <property type="evidence" value="ECO:0007669"/>
    <property type="project" value="InterPro"/>
</dbReference>
<dbReference type="GeneID" id="63817735"/>
<dbReference type="PANTHER" id="PTHR47782:SF10">
    <property type="entry name" value="PROTEIN SIP4"/>
    <property type="match status" value="1"/>
</dbReference>
<evidence type="ECO:0000313" key="12">
    <source>
        <dbReference type="Proteomes" id="UP000244073"/>
    </source>
</evidence>
<feature type="compositionally biased region" description="Polar residues" evidence="9">
    <location>
        <begin position="1"/>
        <end position="17"/>
    </location>
</feature>
<organism evidence="11 12">
    <name type="scientific">Aspergillus ochraceoroseus IBT 24754</name>
    <dbReference type="NCBI Taxonomy" id="1392256"/>
    <lineage>
        <taxon>Eukaryota</taxon>
        <taxon>Fungi</taxon>
        <taxon>Dikarya</taxon>
        <taxon>Ascomycota</taxon>
        <taxon>Pezizomycotina</taxon>
        <taxon>Eurotiomycetes</taxon>
        <taxon>Eurotiomycetidae</taxon>
        <taxon>Eurotiales</taxon>
        <taxon>Aspergillaceae</taxon>
        <taxon>Aspergillus</taxon>
        <taxon>Aspergillus subgen. Nidulantes</taxon>
    </lineage>
</organism>
<dbReference type="Proteomes" id="UP000244073">
    <property type="component" value="Unassembled WGS sequence"/>
</dbReference>
<dbReference type="SMART" id="SM00066">
    <property type="entry name" value="GAL4"/>
    <property type="match status" value="1"/>
</dbReference>
<evidence type="ECO:0000256" key="2">
    <source>
        <dbReference type="ARBA" id="ARBA00022723"/>
    </source>
</evidence>
<evidence type="ECO:0000259" key="10">
    <source>
        <dbReference type="PROSITE" id="PS50048"/>
    </source>
</evidence>
<evidence type="ECO:0000256" key="5">
    <source>
        <dbReference type="ARBA" id="ARBA00023125"/>
    </source>
</evidence>
<dbReference type="PANTHER" id="PTHR47782">
    <property type="entry name" value="ZN(II)2CYS6 TRANSCRIPTION FACTOR (EUROFUNG)-RELATED"/>
    <property type="match status" value="1"/>
</dbReference>
<feature type="domain" description="Zn(2)-C6 fungal-type" evidence="10">
    <location>
        <begin position="40"/>
        <end position="69"/>
    </location>
</feature>
<evidence type="ECO:0000256" key="1">
    <source>
        <dbReference type="ARBA" id="ARBA00004123"/>
    </source>
</evidence>
<feature type="region of interest" description="Disordered" evidence="9">
    <location>
        <begin position="1"/>
        <end position="35"/>
    </location>
</feature>
<gene>
    <name evidence="11" type="ORF">P175DRAFT_0558592</name>
</gene>
<protein>
    <recommendedName>
        <fullName evidence="10">Zn(2)-C6 fungal-type domain-containing protein</fullName>
    </recommendedName>
</protein>
<dbReference type="VEuPathDB" id="FungiDB:P175DRAFT_0558592"/>
<dbReference type="InterPro" id="IPR036864">
    <property type="entry name" value="Zn2-C6_fun-type_DNA-bd_sf"/>
</dbReference>
<evidence type="ECO:0000256" key="6">
    <source>
        <dbReference type="ARBA" id="ARBA00023163"/>
    </source>
</evidence>
<dbReference type="GO" id="GO:0005634">
    <property type="term" value="C:nucleus"/>
    <property type="evidence" value="ECO:0007669"/>
    <property type="project" value="UniProtKB-SubCell"/>
</dbReference>
<keyword evidence="3" id="KW-0862">Zinc</keyword>
<keyword evidence="7" id="KW-0539">Nucleus</keyword>
<reference evidence="11 12" key="1">
    <citation type="journal article" date="2018" name="Proc. Natl. Acad. Sci. U.S.A.">
        <title>Linking secondary metabolites to gene clusters through genome sequencing of six diverse Aspergillus species.</title>
        <authorList>
            <person name="Kaerboelling I."/>
            <person name="Vesth T.C."/>
            <person name="Frisvad J.C."/>
            <person name="Nybo J.L."/>
            <person name="Theobald S."/>
            <person name="Kuo A."/>
            <person name="Bowyer P."/>
            <person name="Matsuda Y."/>
            <person name="Mondo S."/>
            <person name="Lyhne E.K."/>
            <person name="Kogle M.E."/>
            <person name="Clum A."/>
            <person name="Lipzen A."/>
            <person name="Salamov A."/>
            <person name="Ngan C.Y."/>
            <person name="Daum C."/>
            <person name="Chiniquy J."/>
            <person name="Barry K."/>
            <person name="LaButti K."/>
            <person name="Haridas S."/>
            <person name="Simmons B.A."/>
            <person name="Magnuson J.K."/>
            <person name="Mortensen U.H."/>
            <person name="Larsen T.O."/>
            <person name="Grigoriev I.V."/>
            <person name="Baker S.E."/>
            <person name="Andersen M.R."/>
        </authorList>
    </citation>
    <scope>NUCLEOTIDE SEQUENCE [LARGE SCALE GENOMIC DNA]</scope>
    <source>
        <strain evidence="11 12">IBT 24754</strain>
    </source>
</reference>
<evidence type="ECO:0000256" key="7">
    <source>
        <dbReference type="ARBA" id="ARBA00023242"/>
    </source>
</evidence>
<dbReference type="EMBL" id="MSFN02000005">
    <property type="protein sequence ID" value="PTU20408.1"/>
    <property type="molecule type" value="Genomic_DNA"/>
</dbReference>
<dbReference type="InterPro" id="IPR001138">
    <property type="entry name" value="Zn2Cys6_DnaBD"/>
</dbReference>
<proteinExistence type="predicted"/>